<dbReference type="AlphaFoldDB" id="G3IGJ7"/>
<dbReference type="EMBL" id="JH002583">
    <property type="protein sequence ID" value="EGV98405.1"/>
    <property type="molecule type" value="Genomic_DNA"/>
</dbReference>
<dbReference type="Proteomes" id="UP000001075">
    <property type="component" value="Unassembled WGS sequence"/>
</dbReference>
<dbReference type="InParanoid" id="G3IGJ7"/>
<accession>G3IGJ7</accession>
<feature type="region of interest" description="Disordered" evidence="1">
    <location>
        <begin position="1"/>
        <end position="24"/>
    </location>
</feature>
<evidence type="ECO:0000313" key="2">
    <source>
        <dbReference type="EMBL" id="EGV98405.1"/>
    </source>
</evidence>
<organism evidence="2 3">
    <name type="scientific">Cricetulus griseus</name>
    <name type="common">Chinese hamster</name>
    <name type="synonym">Cricetulus barabensis griseus</name>
    <dbReference type="NCBI Taxonomy" id="10029"/>
    <lineage>
        <taxon>Eukaryota</taxon>
        <taxon>Metazoa</taxon>
        <taxon>Chordata</taxon>
        <taxon>Craniata</taxon>
        <taxon>Vertebrata</taxon>
        <taxon>Euteleostomi</taxon>
        <taxon>Mammalia</taxon>
        <taxon>Eutheria</taxon>
        <taxon>Euarchontoglires</taxon>
        <taxon>Glires</taxon>
        <taxon>Rodentia</taxon>
        <taxon>Myomorpha</taxon>
        <taxon>Muroidea</taxon>
        <taxon>Cricetidae</taxon>
        <taxon>Cricetinae</taxon>
        <taxon>Cricetulus</taxon>
    </lineage>
</organism>
<reference evidence="3" key="1">
    <citation type="journal article" date="2011" name="Nat. Biotechnol.">
        <title>The genomic sequence of the Chinese hamster ovary (CHO)-K1 cell line.</title>
        <authorList>
            <person name="Xu X."/>
            <person name="Nagarajan H."/>
            <person name="Lewis N.E."/>
            <person name="Pan S."/>
            <person name="Cai Z."/>
            <person name="Liu X."/>
            <person name="Chen W."/>
            <person name="Xie M."/>
            <person name="Wang W."/>
            <person name="Hammond S."/>
            <person name="Andersen M.R."/>
            <person name="Neff N."/>
            <person name="Passarelli B."/>
            <person name="Koh W."/>
            <person name="Fan H.C."/>
            <person name="Wang J."/>
            <person name="Gui Y."/>
            <person name="Lee K.H."/>
            <person name="Betenbaugh M.J."/>
            <person name="Quake S.R."/>
            <person name="Famili I."/>
            <person name="Palsson B.O."/>
            <person name="Wang J."/>
        </authorList>
    </citation>
    <scope>NUCLEOTIDE SEQUENCE [LARGE SCALE GENOMIC DNA]</scope>
    <source>
        <strain evidence="3">CHO K1 cell line</strain>
    </source>
</reference>
<evidence type="ECO:0000256" key="1">
    <source>
        <dbReference type="SAM" id="MobiDB-lite"/>
    </source>
</evidence>
<protein>
    <submittedName>
        <fullName evidence="2">Uncharacterized protein</fullName>
    </submittedName>
</protein>
<sequence length="67" mass="7439">MSSLVSHPSCSQITSHATSGPSDQNSYEEFLEALLVLGQLHEFTFISPPYIKALLSYCFNLSNIPYN</sequence>
<gene>
    <name evidence="2" type="ORF">I79_022914</name>
</gene>
<proteinExistence type="predicted"/>
<evidence type="ECO:0000313" key="3">
    <source>
        <dbReference type="Proteomes" id="UP000001075"/>
    </source>
</evidence>
<name>G3IGJ7_CRIGR</name>